<accession>A0ABW8ETB5</accession>
<dbReference type="Proteomes" id="UP001617351">
    <property type="component" value="Unassembled WGS sequence"/>
</dbReference>
<dbReference type="RefSeq" id="WP_402387714.1">
    <property type="nucleotide sequence ID" value="NZ_JBIUYY010000023.1"/>
</dbReference>
<keyword evidence="1" id="KW-0812">Transmembrane</keyword>
<reference evidence="2 3" key="1">
    <citation type="submission" date="2024-10" db="EMBL/GenBank/DDBJ databases">
        <title>The Natural Products Discovery Center: Release of the First 8490 Sequenced Strains for Exploring Actinobacteria Biosynthetic Diversity.</title>
        <authorList>
            <person name="Kalkreuter E."/>
            <person name="Kautsar S.A."/>
            <person name="Yang D."/>
            <person name="Bader C.D."/>
            <person name="Teijaro C.N."/>
            <person name="Fluegel L."/>
            <person name="Davis C.M."/>
            <person name="Simpson J.R."/>
            <person name="Lauterbach L."/>
            <person name="Steele A.D."/>
            <person name="Gui C."/>
            <person name="Meng S."/>
            <person name="Li G."/>
            <person name="Viehrig K."/>
            <person name="Ye F."/>
            <person name="Su P."/>
            <person name="Kiefer A.F."/>
            <person name="Nichols A."/>
            <person name="Cepeda A.J."/>
            <person name="Yan W."/>
            <person name="Fan B."/>
            <person name="Jiang Y."/>
            <person name="Adhikari A."/>
            <person name="Zheng C.-J."/>
            <person name="Schuster L."/>
            <person name="Cowan T.M."/>
            <person name="Smanski M.J."/>
            <person name="Chevrette M.G."/>
            <person name="De Carvalho L.P.S."/>
            <person name="Shen B."/>
        </authorList>
    </citation>
    <scope>NUCLEOTIDE SEQUENCE [LARGE SCALE GENOMIC DNA]</scope>
    <source>
        <strain evidence="2 3">NPDC087220</strain>
    </source>
</reference>
<organism evidence="2 3">
    <name type="scientific">Streptomyces toxytricini</name>
    <name type="common">Actinomyces toxytricini</name>
    <dbReference type="NCBI Taxonomy" id="67369"/>
    <lineage>
        <taxon>Bacteria</taxon>
        <taxon>Bacillati</taxon>
        <taxon>Actinomycetota</taxon>
        <taxon>Actinomycetes</taxon>
        <taxon>Kitasatosporales</taxon>
        <taxon>Streptomycetaceae</taxon>
        <taxon>Streptomyces</taxon>
    </lineage>
</organism>
<feature type="transmembrane region" description="Helical" evidence="1">
    <location>
        <begin position="44"/>
        <end position="61"/>
    </location>
</feature>
<keyword evidence="1" id="KW-0472">Membrane</keyword>
<evidence type="ECO:0000256" key="1">
    <source>
        <dbReference type="SAM" id="Phobius"/>
    </source>
</evidence>
<feature type="transmembrane region" description="Helical" evidence="1">
    <location>
        <begin position="169"/>
        <end position="188"/>
    </location>
</feature>
<keyword evidence="1" id="KW-1133">Transmembrane helix</keyword>
<name>A0ABW8ETB5_STRT5</name>
<gene>
    <name evidence="2" type="ORF">ACIO7M_32790</name>
</gene>
<dbReference type="EMBL" id="JBIUYY010000023">
    <property type="protein sequence ID" value="MFJ2825852.1"/>
    <property type="molecule type" value="Genomic_DNA"/>
</dbReference>
<keyword evidence="3" id="KW-1185">Reference proteome</keyword>
<sequence>MKWWIKARATQRLAAVTALTLALGVLLGDTALPIPILTGQSGTFLAGHLLTVLPAVFLMYGKERTDQRLESTAARPVNRWDAGLASLIALAAAVVAGLLYLVFGSDIAIVTGRNITAYIGIAAIVEAFLGPRMGAFLTTALPLSLAHTGWTPSGKAEFWAWLLHDAHSATAMALTAAALVAGVASLLVRKGPARIRFMHAY</sequence>
<comment type="caution">
    <text evidence="2">The sequence shown here is derived from an EMBL/GenBank/DDBJ whole genome shotgun (WGS) entry which is preliminary data.</text>
</comment>
<proteinExistence type="predicted"/>
<evidence type="ECO:0000313" key="2">
    <source>
        <dbReference type="EMBL" id="MFJ2825852.1"/>
    </source>
</evidence>
<feature type="transmembrane region" description="Helical" evidence="1">
    <location>
        <begin position="82"/>
        <end position="103"/>
    </location>
</feature>
<protein>
    <submittedName>
        <fullName evidence="2">Uncharacterized protein</fullName>
    </submittedName>
</protein>
<evidence type="ECO:0000313" key="3">
    <source>
        <dbReference type="Proteomes" id="UP001617351"/>
    </source>
</evidence>